<accession>A0AAV7KXC9</accession>
<dbReference type="EMBL" id="JANPWB010000016">
    <property type="protein sequence ID" value="KAJ1084161.1"/>
    <property type="molecule type" value="Genomic_DNA"/>
</dbReference>
<feature type="compositionally biased region" description="Basic and acidic residues" evidence="1">
    <location>
        <begin position="148"/>
        <end position="158"/>
    </location>
</feature>
<protein>
    <submittedName>
        <fullName evidence="2">Uncharacterized protein</fullName>
    </submittedName>
</protein>
<dbReference type="Proteomes" id="UP001066276">
    <property type="component" value="Chromosome 12"/>
</dbReference>
<keyword evidence="3" id="KW-1185">Reference proteome</keyword>
<reference evidence="2" key="1">
    <citation type="journal article" date="2022" name="bioRxiv">
        <title>Sequencing and chromosome-scale assembly of the giantPleurodeles waltlgenome.</title>
        <authorList>
            <person name="Brown T."/>
            <person name="Elewa A."/>
            <person name="Iarovenko S."/>
            <person name="Subramanian E."/>
            <person name="Araus A.J."/>
            <person name="Petzold A."/>
            <person name="Susuki M."/>
            <person name="Suzuki K.-i.T."/>
            <person name="Hayashi T."/>
            <person name="Toyoda A."/>
            <person name="Oliveira C."/>
            <person name="Osipova E."/>
            <person name="Leigh N.D."/>
            <person name="Simon A."/>
            <person name="Yun M.H."/>
        </authorList>
    </citation>
    <scope>NUCLEOTIDE SEQUENCE</scope>
    <source>
        <strain evidence="2">20211129_DDA</strain>
        <tissue evidence="2">Liver</tissue>
    </source>
</reference>
<dbReference type="AlphaFoldDB" id="A0AAV7KXC9"/>
<feature type="compositionally biased region" description="Basic and acidic residues" evidence="1">
    <location>
        <begin position="106"/>
        <end position="141"/>
    </location>
</feature>
<name>A0AAV7KXC9_PLEWA</name>
<evidence type="ECO:0000313" key="2">
    <source>
        <dbReference type="EMBL" id="KAJ1084161.1"/>
    </source>
</evidence>
<evidence type="ECO:0000313" key="3">
    <source>
        <dbReference type="Proteomes" id="UP001066276"/>
    </source>
</evidence>
<comment type="caution">
    <text evidence="2">The sequence shown here is derived from an EMBL/GenBank/DDBJ whole genome shotgun (WGS) entry which is preliminary data.</text>
</comment>
<gene>
    <name evidence="2" type="ORF">NDU88_004314</name>
</gene>
<proteinExistence type="predicted"/>
<sequence length="176" mass="19994">MEALVTKMVEGQQKLEKAMELLLTAAEEDRTSIKTAITGQAERLDKQAQNQEKTRRKAVGLQQGDTGLTLSHFVAIHLMKTRKKKREDGQRAINIGRSDADGVQNGEKKEKPKMPGDKSKKEKLARQKKVKEELETKEGKSKDKKKKKEEQSEDEKRAIPGQEADSQSREEEEDEH</sequence>
<evidence type="ECO:0000256" key="1">
    <source>
        <dbReference type="SAM" id="MobiDB-lite"/>
    </source>
</evidence>
<feature type="region of interest" description="Disordered" evidence="1">
    <location>
        <begin position="80"/>
        <end position="176"/>
    </location>
</feature>
<organism evidence="2 3">
    <name type="scientific">Pleurodeles waltl</name>
    <name type="common">Iberian ribbed newt</name>
    <dbReference type="NCBI Taxonomy" id="8319"/>
    <lineage>
        <taxon>Eukaryota</taxon>
        <taxon>Metazoa</taxon>
        <taxon>Chordata</taxon>
        <taxon>Craniata</taxon>
        <taxon>Vertebrata</taxon>
        <taxon>Euteleostomi</taxon>
        <taxon>Amphibia</taxon>
        <taxon>Batrachia</taxon>
        <taxon>Caudata</taxon>
        <taxon>Salamandroidea</taxon>
        <taxon>Salamandridae</taxon>
        <taxon>Pleurodelinae</taxon>
        <taxon>Pleurodeles</taxon>
    </lineage>
</organism>